<dbReference type="Gene3D" id="3.40.50.1460">
    <property type="match status" value="1"/>
</dbReference>
<dbReference type="Gene3D" id="1.25.40.10">
    <property type="entry name" value="Tetratricopeptide repeat domain"/>
    <property type="match status" value="1"/>
</dbReference>
<sequence>MPDRRYRALLVVNGDYPADPAGLPALRGPRLDGELLRAALTDPVTGLHQQPDVRVLVDADRHTVMSALEEFFTGAGRDDQLLFYYSGHGQLDLFGRLHLCASDTRLAGLRYTAVPARDIHDLLGESRARAKVVILDCCHAGGFKGPPDLPRALAGRGRFVLASSLSTQQTQDAAEGETASPFTRFLAESLLAGAPDLDGDGYVSVEDLYRHVSDRMHEHGLSTPQRHFDDSIDSVALALAPSPATIPTAVRAPRDRALSPQVALTKFLRAHDHELAGRPWLARTGFREVADAGSGDWSLLAALRFARIAAADGAVQEAVAAYGRVAAAGHRGWSPTAAREQARLLAAQGDVTGARDAYLEGLATEDSRLSPAMAVELAILIAGEKSDATETLPRVRAYLEHASGSTDRSVAAGAGNVLGSLLAAAGHPTEARAVYRRAMLADDPYKSPVAAIALADIHERSGCRAAAIADCRAALAYSRADTAADARSRLARLESPRR</sequence>
<keyword evidence="4" id="KW-1185">Reference proteome</keyword>
<dbReference type="InterPro" id="IPR011990">
    <property type="entry name" value="TPR-like_helical_dom_sf"/>
</dbReference>
<feature type="domain" description="Ancillary SecYEG translocon subunit/Cell division coordinator CpoB TPR" evidence="2">
    <location>
        <begin position="264"/>
        <end position="373"/>
    </location>
</feature>
<dbReference type="PANTHER" id="PTHR22576">
    <property type="entry name" value="MUCOSA ASSOCIATED LYMPHOID TISSUE LYMPHOMA TRANSLOCATION PROTEIN 1/PARACASPASE"/>
    <property type="match status" value="1"/>
</dbReference>
<dbReference type="SUPFAM" id="SSF52129">
    <property type="entry name" value="Caspase-like"/>
    <property type="match status" value="1"/>
</dbReference>
<dbReference type="InterPro" id="IPR011600">
    <property type="entry name" value="Pept_C14_caspase"/>
</dbReference>
<feature type="domain" description="Peptidase C14 caspase" evidence="1">
    <location>
        <begin position="7"/>
        <end position="219"/>
    </location>
</feature>
<dbReference type="InterPro" id="IPR018704">
    <property type="entry name" value="SecYEG/CpoB_TPR"/>
</dbReference>
<dbReference type="Proteomes" id="UP000622552">
    <property type="component" value="Unassembled WGS sequence"/>
</dbReference>
<gene>
    <name evidence="3" type="ORF">IW245_002624</name>
</gene>
<evidence type="ECO:0008006" key="5">
    <source>
        <dbReference type="Google" id="ProtNLM"/>
    </source>
</evidence>
<evidence type="ECO:0000313" key="3">
    <source>
        <dbReference type="EMBL" id="MBG6136430.1"/>
    </source>
</evidence>
<dbReference type="Pfam" id="PF09976">
    <property type="entry name" value="TPR_21"/>
    <property type="match status" value="1"/>
</dbReference>
<dbReference type="InterPro" id="IPR018247">
    <property type="entry name" value="EF_Hand_1_Ca_BS"/>
</dbReference>
<dbReference type="EMBL" id="JADOUF010000001">
    <property type="protein sequence ID" value="MBG6136430.1"/>
    <property type="molecule type" value="Genomic_DNA"/>
</dbReference>
<dbReference type="InterPro" id="IPR029030">
    <property type="entry name" value="Caspase-like_dom_sf"/>
</dbReference>
<comment type="caution">
    <text evidence="3">The sequence shown here is derived from an EMBL/GenBank/DDBJ whole genome shotgun (WGS) entry which is preliminary data.</text>
</comment>
<dbReference type="RefSeq" id="WP_197003408.1">
    <property type="nucleotide sequence ID" value="NZ_BONS01000015.1"/>
</dbReference>
<dbReference type="AlphaFoldDB" id="A0A8J7GF05"/>
<proteinExistence type="predicted"/>
<accession>A0A8J7GF05</accession>
<dbReference type="NCBIfam" id="NF047832">
    <property type="entry name" value="caspase_w_EACC1"/>
    <property type="match status" value="1"/>
</dbReference>
<dbReference type="PROSITE" id="PS00018">
    <property type="entry name" value="EF_HAND_1"/>
    <property type="match status" value="1"/>
</dbReference>
<protein>
    <recommendedName>
        <fullName evidence="5">Caspase domain-containing protein</fullName>
    </recommendedName>
</protein>
<evidence type="ECO:0000259" key="2">
    <source>
        <dbReference type="Pfam" id="PF09976"/>
    </source>
</evidence>
<name>A0A8J7GF05_9ACTN</name>
<evidence type="ECO:0000259" key="1">
    <source>
        <dbReference type="Pfam" id="PF00656"/>
    </source>
</evidence>
<reference evidence="3" key="1">
    <citation type="submission" date="2020-11" db="EMBL/GenBank/DDBJ databases">
        <title>Sequencing the genomes of 1000 actinobacteria strains.</title>
        <authorList>
            <person name="Klenk H.-P."/>
        </authorList>
    </citation>
    <scope>NUCLEOTIDE SEQUENCE</scope>
    <source>
        <strain evidence="3">DSM 45356</strain>
    </source>
</reference>
<dbReference type="PANTHER" id="PTHR22576:SF37">
    <property type="entry name" value="MUCOSA-ASSOCIATED LYMPHOID TISSUE LYMPHOMA TRANSLOCATION PROTEIN 1"/>
    <property type="match status" value="1"/>
</dbReference>
<organism evidence="3 4">
    <name type="scientific">Longispora fulva</name>
    <dbReference type="NCBI Taxonomy" id="619741"/>
    <lineage>
        <taxon>Bacteria</taxon>
        <taxon>Bacillati</taxon>
        <taxon>Actinomycetota</taxon>
        <taxon>Actinomycetes</taxon>
        <taxon>Micromonosporales</taxon>
        <taxon>Micromonosporaceae</taxon>
        <taxon>Longispora</taxon>
    </lineage>
</organism>
<dbReference type="InterPro" id="IPR052039">
    <property type="entry name" value="Caspase-related_regulators"/>
</dbReference>
<dbReference type="Pfam" id="PF00656">
    <property type="entry name" value="Peptidase_C14"/>
    <property type="match status" value="1"/>
</dbReference>
<dbReference type="GO" id="GO:0006508">
    <property type="term" value="P:proteolysis"/>
    <property type="evidence" value="ECO:0007669"/>
    <property type="project" value="InterPro"/>
</dbReference>
<dbReference type="GO" id="GO:0004197">
    <property type="term" value="F:cysteine-type endopeptidase activity"/>
    <property type="evidence" value="ECO:0007669"/>
    <property type="project" value="InterPro"/>
</dbReference>
<evidence type="ECO:0000313" key="4">
    <source>
        <dbReference type="Proteomes" id="UP000622552"/>
    </source>
</evidence>